<evidence type="ECO:0000313" key="2">
    <source>
        <dbReference type="EMBL" id="TFH97899.1"/>
    </source>
</evidence>
<feature type="region of interest" description="Disordered" evidence="1">
    <location>
        <begin position="705"/>
        <end position="733"/>
    </location>
</feature>
<protein>
    <recommendedName>
        <fullName evidence="4">WXG100 family type VII secretion target</fullName>
    </recommendedName>
</protein>
<keyword evidence="3" id="KW-1185">Reference proteome</keyword>
<sequence length="733" mass="81417">MNIPLPVDVPRIEVDGEVLRDGARTVRDGVRRATDDYDDASSAWKRLRDSYHHEGTQEAVWHGLDLVDRPLDEWRQALVHAADCTDDFADAATVVQALAAVLRDRRGVLEAERLAALASEDTLRIMRVTMEVHAFNSDVDQLCSEWMQVQDEYASALRTIHGGENDGLPGDWQGVGLTLDWSALQDSLDTGMRVHHPAWIAAETKQAAEEVRHLDATEFLNWVKQNPGQARTFLGSDEYITWLAKHREVAWDLVKNPFPARPAPDSPEERMAPFVHGPENMDPKSNRGAVKAVRAEWDRLTPEEQAYLLFTYPIVFGNMNGVPMEQRAQIGAVNVRGSAEIVEEKIRTRAGQTTWEARIPDYSKSDGNPWGHPKAPYLPEHGKEEDRQRAKDKWLLEGVELKQNRYGLANAWQQYQQSAAPDSDEVAMYRTVYVDPSGNGQIVTMQGTFTDETRHINMFVPGTYTSMESVRGYNEAMQNMVGGPRSDTVNFYWAGTDFSGRFDPRTGENDGPSVVTDNMTARYSETGAPLLSAFDQGVDLENSQATQTTLAHSAGAPLAGTAERRDHGMTTGKFLYLAPAGTGHNVGSPEDTVNPNADRAVLQTREDPIKYSQRLGGSHHGPNFLVGGDPTRLMDAPRLETGYAKGSTPENPIRVGDGPAGGHSDLWNVDTTSRANIEAFIYEDELVPELPDRLDYSANPKAPVLIDGLDDHPEITESDGFDEFKRPYDEVIR</sequence>
<proteinExistence type="predicted"/>
<feature type="compositionally biased region" description="Basic and acidic residues" evidence="1">
    <location>
        <begin position="722"/>
        <end position="733"/>
    </location>
</feature>
<reference evidence="2 3" key="1">
    <citation type="submission" date="2019-03" db="EMBL/GenBank/DDBJ databases">
        <title>Reclassification of Micrococcus aloeverae and Micrococcus yunnanensis as later heterotypic synonyms of Micrococcus luteus.</title>
        <authorList>
            <person name="Huang C.-H."/>
        </authorList>
    </citation>
    <scope>NUCLEOTIDE SEQUENCE [LARGE SCALE GENOMIC DNA]</scope>
    <source>
        <strain evidence="2 3">BCRC 12151</strain>
    </source>
</reference>
<evidence type="ECO:0000313" key="3">
    <source>
        <dbReference type="Proteomes" id="UP000297477"/>
    </source>
</evidence>
<organism evidence="2 3">
    <name type="scientific">Micrococcus lylae</name>
    <dbReference type="NCBI Taxonomy" id="1273"/>
    <lineage>
        <taxon>Bacteria</taxon>
        <taxon>Bacillati</taxon>
        <taxon>Actinomycetota</taxon>
        <taxon>Actinomycetes</taxon>
        <taxon>Micrococcales</taxon>
        <taxon>Micrococcaceae</taxon>
        <taxon>Micrococcus</taxon>
    </lineage>
</organism>
<gene>
    <name evidence="2" type="ORF">E4A49_11290</name>
</gene>
<evidence type="ECO:0008006" key="4">
    <source>
        <dbReference type="Google" id="ProtNLM"/>
    </source>
</evidence>
<dbReference type="EMBL" id="SPKT01000033">
    <property type="protein sequence ID" value="TFH97899.1"/>
    <property type="molecule type" value="Genomic_DNA"/>
</dbReference>
<dbReference type="RefSeq" id="WP_067191633.1">
    <property type="nucleotide sequence ID" value="NZ_SPKT01000033.1"/>
</dbReference>
<dbReference type="Proteomes" id="UP000297477">
    <property type="component" value="Unassembled WGS sequence"/>
</dbReference>
<accession>A0ABY2JWT6</accession>
<feature type="region of interest" description="Disordered" evidence="1">
    <location>
        <begin position="359"/>
        <end position="384"/>
    </location>
</feature>
<comment type="caution">
    <text evidence="2">The sequence shown here is derived from an EMBL/GenBank/DDBJ whole genome shotgun (WGS) entry which is preliminary data.</text>
</comment>
<evidence type="ECO:0000256" key="1">
    <source>
        <dbReference type="SAM" id="MobiDB-lite"/>
    </source>
</evidence>
<feature type="region of interest" description="Disordered" evidence="1">
    <location>
        <begin position="642"/>
        <end position="662"/>
    </location>
</feature>
<name>A0ABY2JWT6_9MICC</name>